<proteinExistence type="predicted"/>
<accession>A0A1H0GEF7</accession>
<keyword evidence="1" id="KW-0472">Membrane</keyword>
<dbReference type="PANTHER" id="PTHR22911">
    <property type="entry name" value="ACYL-MALONYL CONDENSING ENZYME-RELATED"/>
    <property type="match status" value="1"/>
</dbReference>
<organism evidence="3 4">
    <name type="scientific">Aureimonas jatrophae</name>
    <dbReference type="NCBI Taxonomy" id="1166073"/>
    <lineage>
        <taxon>Bacteria</taxon>
        <taxon>Pseudomonadati</taxon>
        <taxon>Pseudomonadota</taxon>
        <taxon>Alphaproteobacteria</taxon>
        <taxon>Hyphomicrobiales</taxon>
        <taxon>Aurantimonadaceae</taxon>
        <taxon>Aureimonas</taxon>
    </lineage>
</organism>
<dbReference type="SUPFAM" id="SSF103481">
    <property type="entry name" value="Multidrug resistance efflux transporter EmrE"/>
    <property type="match status" value="2"/>
</dbReference>
<dbReference type="InterPro" id="IPR000620">
    <property type="entry name" value="EamA_dom"/>
</dbReference>
<feature type="transmembrane region" description="Helical" evidence="1">
    <location>
        <begin position="135"/>
        <end position="154"/>
    </location>
</feature>
<keyword evidence="1" id="KW-1133">Transmembrane helix</keyword>
<dbReference type="PANTHER" id="PTHR22911:SF135">
    <property type="entry name" value="BLR4310 PROTEIN"/>
    <property type="match status" value="1"/>
</dbReference>
<evidence type="ECO:0000313" key="3">
    <source>
        <dbReference type="EMBL" id="SDO05252.1"/>
    </source>
</evidence>
<dbReference type="Proteomes" id="UP000198793">
    <property type="component" value="Unassembled WGS sequence"/>
</dbReference>
<dbReference type="OrthoDB" id="7165334at2"/>
<dbReference type="STRING" id="1166073.SAMN05192530_10385"/>
<evidence type="ECO:0000256" key="1">
    <source>
        <dbReference type="SAM" id="Phobius"/>
    </source>
</evidence>
<dbReference type="AlphaFoldDB" id="A0A1H0GEF7"/>
<dbReference type="GO" id="GO:0016020">
    <property type="term" value="C:membrane"/>
    <property type="evidence" value="ECO:0007669"/>
    <property type="project" value="InterPro"/>
</dbReference>
<dbReference type="Pfam" id="PF00892">
    <property type="entry name" value="EamA"/>
    <property type="match status" value="2"/>
</dbReference>
<feature type="transmembrane region" description="Helical" evidence="1">
    <location>
        <begin position="229"/>
        <end position="246"/>
    </location>
</feature>
<dbReference type="EMBL" id="FNIT01000003">
    <property type="protein sequence ID" value="SDO05252.1"/>
    <property type="molecule type" value="Genomic_DNA"/>
</dbReference>
<feature type="transmembrane region" description="Helical" evidence="1">
    <location>
        <begin position="60"/>
        <end position="77"/>
    </location>
</feature>
<gene>
    <name evidence="3" type="ORF">SAMN05192530_10385</name>
</gene>
<evidence type="ECO:0000313" key="4">
    <source>
        <dbReference type="Proteomes" id="UP000198793"/>
    </source>
</evidence>
<feature type="transmembrane region" description="Helical" evidence="1">
    <location>
        <begin position="27"/>
        <end position="48"/>
    </location>
</feature>
<keyword evidence="1" id="KW-0812">Transmembrane</keyword>
<sequence>MVASQAAFAVNDALVKLSSGSIETAQIMALRGVMTTTLLVALALWFGALLPIRHAFHPAVMCRALADIATTIAYISALRHMPLANTTAIFQALPLTITLLAAIFLREQVGWRRWCAIATGFLGVLVIVRPDSEGFNIYAVWVVLSVLAAAVRDLVTRAMPSSIPSLHVACITAGAVCLTGFAWLPVAGWQPMTGSLWAMLAVAAVAVGVGYVLIVLAVRMGDMSFVAPFRYTVLLSAFVLGIVIFAEIPQPSALLGSAIVVASGAYMIRRETRRGIKTAAEAEVP</sequence>
<feature type="transmembrane region" description="Helical" evidence="1">
    <location>
        <begin position="111"/>
        <end position="129"/>
    </location>
</feature>
<feature type="domain" description="EamA" evidence="2">
    <location>
        <begin position="138"/>
        <end position="263"/>
    </location>
</feature>
<protein>
    <submittedName>
        <fullName evidence="3">Permease of the drug/metabolite transporter (DMT) superfamily</fullName>
    </submittedName>
</protein>
<name>A0A1H0GEF7_9HYPH</name>
<dbReference type="InterPro" id="IPR037185">
    <property type="entry name" value="EmrE-like"/>
</dbReference>
<reference evidence="3 4" key="1">
    <citation type="submission" date="2016-10" db="EMBL/GenBank/DDBJ databases">
        <authorList>
            <person name="de Groot N.N."/>
        </authorList>
    </citation>
    <scope>NUCLEOTIDE SEQUENCE [LARGE SCALE GENOMIC DNA]</scope>
    <source>
        <strain evidence="4">L7-484,KACC 16230,DSM 25025</strain>
    </source>
</reference>
<feature type="transmembrane region" description="Helical" evidence="1">
    <location>
        <begin position="83"/>
        <end position="104"/>
    </location>
</feature>
<feature type="transmembrane region" description="Helical" evidence="1">
    <location>
        <begin position="196"/>
        <end position="217"/>
    </location>
</feature>
<feature type="transmembrane region" description="Helical" evidence="1">
    <location>
        <begin position="252"/>
        <end position="268"/>
    </location>
</feature>
<feature type="transmembrane region" description="Helical" evidence="1">
    <location>
        <begin position="166"/>
        <end position="184"/>
    </location>
</feature>
<dbReference type="Gene3D" id="1.10.3730.20">
    <property type="match status" value="1"/>
</dbReference>
<evidence type="ECO:0000259" key="2">
    <source>
        <dbReference type="Pfam" id="PF00892"/>
    </source>
</evidence>
<keyword evidence="4" id="KW-1185">Reference proteome</keyword>
<feature type="domain" description="EamA" evidence="2">
    <location>
        <begin position="3"/>
        <end position="128"/>
    </location>
</feature>